<dbReference type="AlphaFoldDB" id="A0A7J7KVT0"/>
<reference evidence="3 4" key="1">
    <citation type="journal article" date="2020" name="IScience">
        <title>Genome Sequencing of the Endangered Kingdonia uniflora (Circaeasteraceae, Ranunculales) Reveals Potential Mechanisms of Evolutionary Specialization.</title>
        <authorList>
            <person name="Sun Y."/>
            <person name="Deng T."/>
            <person name="Zhang A."/>
            <person name="Moore M.J."/>
            <person name="Landis J.B."/>
            <person name="Lin N."/>
            <person name="Zhang H."/>
            <person name="Zhang X."/>
            <person name="Huang J."/>
            <person name="Zhang X."/>
            <person name="Sun H."/>
            <person name="Wang H."/>
        </authorList>
    </citation>
    <scope>NUCLEOTIDE SEQUENCE [LARGE SCALE GENOMIC DNA]</scope>
    <source>
        <strain evidence="3">TB1705</strain>
        <tissue evidence="3">Leaf</tissue>
    </source>
</reference>
<feature type="transmembrane region" description="Helical" evidence="1">
    <location>
        <begin position="41"/>
        <end position="64"/>
    </location>
</feature>
<dbReference type="Proteomes" id="UP000541444">
    <property type="component" value="Unassembled WGS sequence"/>
</dbReference>
<dbReference type="EMBL" id="JACGCM010002840">
    <property type="protein sequence ID" value="KAF6134461.1"/>
    <property type="molecule type" value="Genomic_DNA"/>
</dbReference>
<keyword evidence="2" id="KW-0732">Signal</keyword>
<feature type="chain" id="PRO_5029883186" evidence="2">
    <location>
        <begin position="24"/>
        <end position="112"/>
    </location>
</feature>
<proteinExistence type="predicted"/>
<gene>
    <name evidence="3" type="ORF">GIB67_011887</name>
</gene>
<evidence type="ECO:0000313" key="4">
    <source>
        <dbReference type="Proteomes" id="UP000541444"/>
    </source>
</evidence>
<comment type="caution">
    <text evidence="3">The sequence shown here is derived from an EMBL/GenBank/DDBJ whole genome shotgun (WGS) entry which is preliminary data.</text>
</comment>
<keyword evidence="1" id="KW-0812">Transmembrane</keyword>
<feature type="signal peptide" evidence="2">
    <location>
        <begin position="1"/>
        <end position="23"/>
    </location>
</feature>
<protein>
    <submittedName>
        <fullName evidence="3">Uncharacterized protein</fullName>
    </submittedName>
</protein>
<evidence type="ECO:0000256" key="1">
    <source>
        <dbReference type="SAM" id="Phobius"/>
    </source>
</evidence>
<organism evidence="3 4">
    <name type="scientific">Kingdonia uniflora</name>
    <dbReference type="NCBI Taxonomy" id="39325"/>
    <lineage>
        <taxon>Eukaryota</taxon>
        <taxon>Viridiplantae</taxon>
        <taxon>Streptophyta</taxon>
        <taxon>Embryophyta</taxon>
        <taxon>Tracheophyta</taxon>
        <taxon>Spermatophyta</taxon>
        <taxon>Magnoliopsida</taxon>
        <taxon>Ranunculales</taxon>
        <taxon>Circaeasteraceae</taxon>
        <taxon>Kingdonia</taxon>
    </lineage>
</organism>
<keyword evidence="1" id="KW-0472">Membrane</keyword>
<evidence type="ECO:0000256" key="2">
    <source>
        <dbReference type="SAM" id="SignalP"/>
    </source>
</evidence>
<sequence>MLFTFFAFFTLLVIPHCIRNCFSQLNCSFSLCHLRSTPSSLHLHLIFFIFIFTIIFFHFTEWLINLILPSYVVMYDTTCNNNLYLCFKWCNHIFFIRIIVAHRTLLPTLGIN</sequence>
<accession>A0A7J7KVT0</accession>
<keyword evidence="1" id="KW-1133">Transmembrane helix</keyword>
<name>A0A7J7KVT0_9MAGN</name>
<evidence type="ECO:0000313" key="3">
    <source>
        <dbReference type="EMBL" id="KAF6134461.1"/>
    </source>
</evidence>
<keyword evidence="4" id="KW-1185">Reference proteome</keyword>